<evidence type="ECO:0000259" key="3">
    <source>
        <dbReference type="Pfam" id="PF05605"/>
    </source>
</evidence>
<dbReference type="EMBL" id="HG996475">
    <property type="protein sequence ID" value="CAG1863597.1"/>
    <property type="molecule type" value="Genomic_DNA"/>
</dbReference>
<accession>A0A8D7B7X0</accession>
<dbReference type="InterPro" id="IPR008598">
    <property type="entry name" value="Di19_Zn-bd"/>
</dbReference>
<dbReference type="PANTHER" id="PTHR31875:SF26">
    <property type="entry name" value="PROTEIN DEHYDRATION-INDUCED 19-RELATED"/>
    <property type="match status" value="1"/>
</dbReference>
<gene>
    <name evidence="5" type="ORF">GSMUA_20310.1</name>
</gene>
<feature type="region of interest" description="Disordered" evidence="2">
    <location>
        <begin position="1"/>
        <end position="24"/>
    </location>
</feature>
<organism evidence="5">
    <name type="scientific">Musa acuminata subsp. malaccensis</name>
    <name type="common">Wild banana</name>
    <name type="synonym">Musa malaccensis</name>
    <dbReference type="NCBI Taxonomy" id="214687"/>
    <lineage>
        <taxon>Eukaryota</taxon>
        <taxon>Viridiplantae</taxon>
        <taxon>Streptophyta</taxon>
        <taxon>Embryophyta</taxon>
        <taxon>Tracheophyta</taxon>
        <taxon>Spermatophyta</taxon>
        <taxon>Magnoliopsida</taxon>
        <taxon>Liliopsida</taxon>
        <taxon>Zingiberales</taxon>
        <taxon>Musaceae</taxon>
        <taxon>Musa</taxon>
    </lineage>
</organism>
<feature type="domain" description="Di19 C-terminal" evidence="4">
    <location>
        <begin position="143"/>
        <end position="244"/>
    </location>
</feature>
<comment type="similarity">
    <text evidence="1">Belongs to the Di19 family.</text>
</comment>
<proteinExistence type="inferred from homology"/>
<dbReference type="Pfam" id="PF14571">
    <property type="entry name" value="Di19_C"/>
    <property type="match status" value="1"/>
</dbReference>
<evidence type="ECO:0000259" key="4">
    <source>
        <dbReference type="Pfam" id="PF14571"/>
    </source>
</evidence>
<evidence type="ECO:0000256" key="2">
    <source>
        <dbReference type="SAM" id="MobiDB-lite"/>
    </source>
</evidence>
<evidence type="ECO:0000256" key="1">
    <source>
        <dbReference type="ARBA" id="ARBA00007109"/>
    </source>
</evidence>
<dbReference type="Pfam" id="PF05605">
    <property type="entry name" value="zf-Di19"/>
    <property type="match status" value="1"/>
</dbReference>
<dbReference type="InterPro" id="IPR033347">
    <property type="entry name" value="Di19"/>
</dbReference>
<name>A0A8D7B7X0_MUSAM</name>
<dbReference type="AlphaFoldDB" id="A0A8D7B7X0"/>
<feature type="domain" description="Di19 zinc-binding" evidence="3">
    <location>
        <begin position="57"/>
        <end position="109"/>
    </location>
</feature>
<evidence type="ECO:0000313" key="5">
    <source>
        <dbReference type="EMBL" id="CAG1863597.1"/>
    </source>
</evidence>
<sequence length="249" mass="27640">MESDAWSRLSPAASKRHQTAPHSRYADASRDLSLRGWRDLYLGFEELDGGEDDPRAEFPCPFCSEDFDIVGLCCHIDDEHPVEAKNGVCPVCAASVGLDLVGHLTTQHGSFFKISFSFSIGCYPFFKRRRKCRRGSFAPRTMLSLLRKDLRDGNLQALLGGSSYGAPPPPMATPDPFISSLIYTLPLDESLKDARPESFDEGTLVSKSSDEKVVDRIEPSLSDKDQKERAQRSEFVQGLVLSTIFDDAL</sequence>
<dbReference type="InterPro" id="IPR027935">
    <property type="entry name" value="Di19_C"/>
</dbReference>
<reference evidence="5" key="1">
    <citation type="submission" date="2021-03" db="EMBL/GenBank/DDBJ databases">
        <authorList>
            <consortium name="Genoscope - CEA"/>
            <person name="William W."/>
        </authorList>
    </citation>
    <scope>NUCLEOTIDE SEQUENCE</scope>
    <source>
        <strain evidence="5">Doubled-haploid Pahang</strain>
    </source>
</reference>
<protein>
    <submittedName>
        <fullName evidence="5">(wild Malaysian banana) hypothetical protein</fullName>
    </submittedName>
</protein>
<dbReference type="PANTHER" id="PTHR31875">
    <property type="entry name" value="PROTEIN DEHYDRATION-INDUCED 19"/>
    <property type="match status" value="1"/>
</dbReference>